<dbReference type="PROSITE" id="PS50022">
    <property type="entry name" value="FA58C_3"/>
    <property type="match status" value="1"/>
</dbReference>
<dbReference type="InterPro" id="IPR008979">
    <property type="entry name" value="Galactose-bd-like_sf"/>
</dbReference>
<evidence type="ECO:0000313" key="4">
    <source>
        <dbReference type="EMBL" id="SFA89568.1"/>
    </source>
</evidence>
<dbReference type="Gene3D" id="2.60.120.260">
    <property type="entry name" value="Galactose-binding domain-like"/>
    <property type="match status" value="1"/>
</dbReference>
<dbReference type="GO" id="GO:0004519">
    <property type="term" value="F:endonuclease activity"/>
    <property type="evidence" value="ECO:0007669"/>
    <property type="project" value="UniProtKB-KW"/>
</dbReference>
<keyword evidence="5" id="KW-1185">Reference proteome</keyword>
<feature type="domain" description="F5/8 type C" evidence="3">
    <location>
        <begin position="494"/>
        <end position="638"/>
    </location>
</feature>
<gene>
    <name evidence="4" type="ORF">SAMN05216266_10259</name>
</gene>
<dbReference type="PANTHER" id="PTHR41349">
    <property type="match status" value="1"/>
</dbReference>
<evidence type="ECO:0000313" key="5">
    <source>
        <dbReference type="Proteomes" id="UP000243799"/>
    </source>
</evidence>
<evidence type="ECO:0000256" key="2">
    <source>
        <dbReference type="SAM" id="SignalP"/>
    </source>
</evidence>
<keyword evidence="4" id="KW-0269">Exonuclease</keyword>
<dbReference type="Pfam" id="PF00754">
    <property type="entry name" value="F5_F8_type_C"/>
    <property type="match status" value="1"/>
</dbReference>
<dbReference type="RefSeq" id="WP_091669986.1">
    <property type="nucleotide sequence ID" value="NZ_FOKG01000002.1"/>
</dbReference>
<evidence type="ECO:0000259" key="3">
    <source>
        <dbReference type="PROSITE" id="PS50022"/>
    </source>
</evidence>
<keyword evidence="2" id="KW-0732">Signal</keyword>
<keyword evidence="4" id="KW-0255">Endonuclease</keyword>
<feature type="region of interest" description="Disordered" evidence="1">
    <location>
        <begin position="472"/>
        <end position="546"/>
    </location>
</feature>
<dbReference type="Gene3D" id="3.60.10.10">
    <property type="entry name" value="Endonuclease/exonuclease/phosphatase"/>
    <property type="match status" value="1"/>
</dbReference>
<dbReference type="SUPFAM" id="SSF49785">
    <property type="entry name" value="Galactose-binding domain-like"/>
    <property type="match status" value="1"/>
</dbReference>
<reference evidence="5" key="1">
    <citation type="submission" date="2016-10" db="EMBL/GenBank/DDBJ databases">
        <authorList>
            <person name="Varghese N."/>
            <person name="Submissions S."/>
        </authorList>
    </citation>
    <scope>NUCLEOTIDE SEQUENCE [LARGE SCALE GENOMIC DNA]</scope>
    <source>
        <strain evidence="5">CGMCC 4.3568</strain>
    </source>
</reference>
<accession>A0A1I0WMY2</accession>
<dbReference type="SUPFAM" id="SSF56219">
    <property type="entry name" value="DNase I-like"/>
    <property type="match status" value="1"/>
</dbReference>
<dbReference type="InterPro" id="IPR036691">
    <property type="entry name" value="Endo/exonu/phosph_ase_sf"/>
</dbReference>
<protein>
    <submittedName>
        <fullName evidence="4">Endonuclease/Exonuclease/phosphatase family protein</fullName>
    </submittedName>
</protein>
<proteinExistence type="predicted"/>
<dbReference type="STRING" id="490629.SAMN05216266_10259"/>
<dbReference type="InterPro" id="IPR005135">
    <property type="entry name" value="Endo/exonuclease/phosphatase"/>
</dbReference>
<keyword evidence="4" id="KW-0378">Hydrolase</keyword>
<dbReference type="InterPro" id="IPR000421">
    <property type="entry name" value="FA58C"/>
</dbReference>
<keyword evidence="4" id="KW-0540">Nuclease</keyword>
<name>A0A1I0WMY2_9PSEU</name>
<dbReference type="Proteomes" id="UP000243799">
    <property type="component" value="Unassembled WGS sequence"/>
</dbReference>
<dbReference type="PANTHER" id="PTHR41349:SF1">
    <property type="entry name" value="PROTEIN CBG08683"/>
    <property type="match status" value="1"/>
</dbReference>
<feature type="chain" id="PRO_5039273090" evidence="2">
    <location>
        <begin position="22"/>
        <end position="638"/>
    </location>
</feature>
<dbReference type="OrthoDB" id="4181857at2"/>
<sequence>MRPLVRTTLAVGGALVLTALGAIPGETTGRHPGTDEVTFTLSAPPDLAVKHGRVGVKLVCGDRVAARAVFRAPHVAARTVPRRVLEAPCVVEVESAARSGRTDEGIVTVSASDGVVERHTAYTESGRLETRAFPVRPGALTVDVAIGSMPADEVGTALKVMAFNIWQGGRLEGRHEHGFEDENIAELLEFVRAEDPDVLFAVETYGTGKQIERALNRQQPADREFTGVQITREPGQEPDRDNLWLFTRLPVEEIYPVVEDDVLTSFNFGGARLGLPGGGHMHAFTTWLYHVGNTWSPTNRSAMEVALGLDRTSTNEELAATDHVRRTEMARTLLHERLEHYVGDDTAPVILGGDFNTQSHVDWSGRFADAAGHEGMVIDWPVLRAFDLAGFTDTYRYANPDAARYPGRTWSAANAFMYAPARIDYVMTRGERVRVLGSSTRSVRLPEQRGDALDDLYPFYSDHSAVVTELLIRGPGTGPEGPPTSDKPESGEPITWPQPPPGEPIPAAELTATASTETPGSTGRAVDGDPRTHWHSRTIPDPPEPHPHVLTVDLGRDRVLTGLRYQPRIDGYNGIITRFVVQVSADGENFQDVTSGEWARDSLPKDLTFADTDARYLRLVSVAGVGGYTTVAELTPYE</sequence>
<organism evidence="4 5">
    <name type="scientific">Amycolatopsis marina</name>
    <dbReference type="NCBI Taxonomy" id="490629"/>
    <lineage>
        <taxon>Bacteria</taxon>
        <taxon>Bacillati</taxon>
        <taxon>Actinomycetota</taxon>
        <taxon>Actinomycetes</taxon>
        <taxon>Pseudonocardiales</taxon>
        <taxon>Pseudonocardiaceae</taxon>
        <taxon>Amycolatopsis</taxon>
    </lineage>
</organism>
<evidence type="ECO:0000256" key="1">
    <source>
        <dbReference type="SAM" id="MobiDB-lite"/>
    </source>
</evidence>
<feature type="signal peptide" evidence="2">
    <location>
        <begin position="1"/>
        <end position="21"/>
    </location>
</feature>
<feature type="compositionally biased region" description="Low complexity" evidence="1">
    <location>
        <begin position="505"/>
        <end position="518"/>
    </location>
</feature>
<dbReference type="GO" id="GO:0004527">
    <property type="term" value="F:exonuclease activity"/>
    <property type="evidence" value="ECO:0007669"/>
    <property type="project" value="UniProtKB-KW"/>
</dbReference>
<dbReference type="Pfam" id="PF03372">
    <property type="entry name" value="Exo_endo_phos"/>
    <property type="match status" value="1"/>
</dbReference>
<dbReference type="AlphaFoldDB" id="A0A1I0WMY2"/>
<dbReference type="EMBL" id="FOKG01000002">
    <property type="protein sequence ID" value="SFA89568.1"/>
    <property type="molecule type" value="Genomic_DNA"/>
</dbReference>